<dbReference type="Gene3D" id="3.30.230.70">
    <property type="entry name" value="GHMP Kinase, N-terminal domain"/>
    <property type="match status" value="1"/>
</dbReference>
<dbReference type="AlphaFoldDB" id="A0A0C9S0M5"/>
<proteinExistence type="inferred from homology"/>
<feature type="domain" description="Exoribonuclease phosphorolytic" evidence="6">
    <location>
        <begin position="8"/>
        <end position="127"/>
    </location>
</feature>
<dbReference type="CDD" id="cd11372">
    <property type="entry name" value="RNase_PH_RRP46"/>
    <property type="match status" value="1"/>
</dbReference>
<keyword evidence="8" id="KW-1185">Reference proteome</keyword>
<evidence type="ECO:0000313" key="9">
    <source>
        <dbReference type="RefSeq" id="XP_011307572.1"/>
    </source>
</evidence>
<dbReference type="InterPro" id="IPR050080">
    <property type="entry name" value="RNase_PH"/>
</dbReference>
<dbReference type="GeneID" id="105269202"/>
<name>A0A0C9S0M5_9HYME</name>
<accession>A0A9R1U593</accession>
<evidence type="ECO:0000256" key="3">
    <source>
        <dbReference type="ARBA" id="ARBA00022552"/>
    </source>
</evidence>
<dbReference type="GO" id="GO:0003723">
    <property type="term" value="F:RNA binding"/>
    <property type="evidence" value="ECO:0007669"/>
    <property type="project" value="TreeGrafter"/>
</dbReference>
<keyword evidence="3" id="KW-0698">rRNA processing</keyword>
<dbReference type="SUPFAM" id="SSF55666">
    <property type="entry name" value="Ribonuclease PH domain 2-like"/>
    <property type="match status" value="1"/>
</dbReference>
<evidence type="ECO:0000256" key="4">
    <source>
        <dbReference type="ARBA" id="ARBA00022835"/>
    </source>
</evidence>
<dbReference type="OrthoDB" id="27298at2759"/>
<evidence type="ECO:0000256" key="2">
    <source>
        <dbReference type="ARBA" id="ARBA00006678"/>
    </source>
</evidence>
<dbReference type="SUPFAM" id="SSF54211">
    <property type="entry name" value="Ribosomal protein S5 domain 2-like"/>
    <property type="match status" value="1"/>
</dbReference>
<sequence length="218" mass="24208">MEQDKCTLREMNCELNHLSMPDGSAMLMQGDTCVAAGVYGPIEARLAKMMYDKAHIEVVFSPVKGPPSIDGRVKELYIKETCESTLMIVLHPGTAISINLQEMEDSGGLLACAINAANLALINSGLPMKFTISAVHCMIERDSGKTILDPEENQLKNARATFTYAFDSIKKDLITCHTSGKFTEKELMSSIEQCREASQYIFDFYRDVVRKYAKCTAQ</sequence>
<evidence type="ECO:0000313" key="8">
    <source>
        <dbReference type="Proteomes" id="UP000694866"/>
    </source>
</evidence>
<dbReference type="PANTHER" id="PTHR11953:SF1">
    <property type="entry name" value="EXOSOME COMPLEX COMPONENT RRP46"/>
    <property type="match status" value="1"/>
</dbReference>
<dbReference type="RefSeq" id="XP_011307572.1">
    <property type="nucleotide sequence ID" value="XM_011309270.1"/>
</dbReference>
<evidence type="ECO:0000259" key="6">
    <source>
        <dbReference type="Pfam" id="PF01138"/>
    </source>
</evidence>
<dbReference type="EMBL" id="GBYB01014131">
    <property type="protein sequence ID" value="JAG83898.1"/>
    <property type="molecule type" value="Transcribed_RNA"/>
</dbReference>
<dbReference type="InterPro" id="IPR036345">
    <property type="entry name" value="ExoRNase_PH_dom2_sf"/>
</dbReference>
<dbReference type="InterPro" id="IPR001247">
    <property type="entry name" value="ExoRNase_PH_dom1"/>
</dbReference>
<gene>
    <name evidence="7" type="primary">EXOSC5_1</name>
    <name evidence="9" type="synonym">Rrp46</name>
    <name evidence="7" type="ORF">g.9645</name>
</gene>
<reference evidence="7" key="1">
    <citation type="submission" date="2015-01" db="EMBL/GenBank/DDBJ databases">
        <title>Transcriptome Assembly of Fopius arisanus.</title>
        <authorList>
            <person name="Geib S."/>
        </authorList>
    </citation>
    <scope>NUCLEOTIDE SEQUENCE</scope>
</reference>
<dbReference type="InterPro" id="IPR020568">
    <property type="entry name" value="Ribosomal_Su5_D2-typ_SF"/>
</dbReference>
<comment type="subcellular location">
    <subcellularLocation>
        <location evidence="1">Nucleus</location>
    </subcellularLocation>
</comment>
<dbReference type="GO" id="GO:0071028">
    <property type="term" value="P:nuclear mRNA surveillance"/>
    <property type="evidence" value="ECO:0007669"/>
    <property type="project" value="TreeGrafter"/>
</dbReference>
<dbReference type="PANTHER" id="PTHR11953">
    <property type="entry name" value="EXOSOME COMPLEX COMPONENT"/>
    <property type="match status" value="1"/>
</dbReference>
<dbReference type="CTD" id="41270"/>
<keyword evidence="5" id="KW-0539">Nucleus</keyword>
<comment type="similarity">
    <text evidence="2">Belongs to the RNase PH family.</text>
</comment>
<protein>
    <submittedName>
        <fullName evidence="7">EXOSC5_1 protein</fullName>
    </submittedName>
    <submittedName>
        <fullName evidence="9">Exosome complex component RRP46</fullName>
    </submittedName>
</protein>
<dbReference type="GO" id="GO:0000176">
    <property type="term" value="C:nuclear exosome (RNase complex)"/>
    <property type="evidence" value="ECO:0007669"/>
    <property type="project" value="TreeGrafter"/>
</dbReference>
<reference evidence="9" key="2">
    <citation type="submission" date="2025-04" db="UniProtKB">
        <authorList>
            <consortium name="RefSeq"/>
        </authorList>
    </citation>
    <scope>IDENTIFICATION</scope>
    <source>
        <strain evidence="9">USDA-PBARC FA_bdor</strain>
        <tissue evidence="9">Whole organism</tissue>
    </source>
</reference>
<evidence type="ECO:0000256" key="1">
    <source>
        <dbReference type="ARBA" id="ARBA00004123"/>
    </source>
</evidence>
<dbReference type="Proteomes" id="UP000694866">
    <property type="component" value="Unplaced"/>
</dbReference>
<dbReference type="InterPro" id="IPR027408">
    <property type="entry name" value="PNPase/RNase_PH_dom_sf"/>
</dbReference>
<evidence type="ECO:0000256" key="5">
    <source>
        <dbReference type="ARBA" id="ARBA00023242"/>
    </source>
</evidence>
<organism evidence="7">
    <name type="scientific">Fopius arisanus</name>
    <dbReference type="NCBI Taxonomy" id="64838"/>
    <lineage>
        <taxon>Eukaryota</taxon>
        <taxon>Metazoa</taxon>
        <taxon>Ecdysozoa</taxon>
        <taxon>Arthropoda</taxon>
        <taxon>Hexapoda</taxon>
        <taxon>Insecta</taxon>
        <taxon>Pterygota</taxon>
        <taxon>Neoptera</taxon>
        <taxon>Endopterygota</taxon>
        <taxon>Hymenoptera</taxon>
        <taxon>Apocrita</taxon>
        <taxon>Ichneumonoidea</taxon>
        <taxon>Braconidae</taxon>
        <taxon>Opiinae</taxon>
        <taxon>Fopius</taxon>
    </lineage>
</organism>
<dbReference type="Pfam" id="PF01138">
    <property type="entry name" value="RNase_PH"/>
    <property type="match status" value="1"/>
</dbReference>
<dbReference type="GO" id="GO:0006364">
    <property type="term" value="P:rRNA processing"/>
    <property type="evidence" value="ECO:0007669"/>
    <property type="project" value="UniProtKB-KW"/>
</dbReference>
<dbReference type="KEGG" id="fas:105269202"/>
<dbReference type="GO" id="GO:0000177">
    <property type="term" value="C:cytoplasmic exosome (RNase complex)"/>
    <property type="evidence" value="ECO:0007669"/>
    <property type="project" value="TreeGrafter"/>
</dbReference>
<dbReference type="GO" id="GO:0071051">
    <property type="term" value="P:poly(A)-dependent snoRNA 3'-end processing"/>
    <property type="evidence" value="ECO:0007669"/>
    <property type="project" value="TreeGrafter"/>
</dbReference>
<keyword evidence="4" id="KW-0271">Exosome</keyword>
<accession>A0A0C9S0M5</accession>
<dbReference type="GO" id="GO:0016075">
    <property type="term" value="P:rRNA catabolic process"/>
    <property type="evidence" value="ECO:0007669"/>
    <property type="project" value="TreeGrafter"/>
</dbReference>
<dbReference type="GO" id="GO:0034475">
    <property type="term" value="P:U4 snRNA 3'-end processing"/>
    <property type="evidence" value="ECO:0007669"/>
    <property type="project" value="TreeGrafter"/>
</dbReference>
<dbReference type="GO" id="GO:0005730">
    <property type="term" value="C:nucleolus"/>
    <property type="evidence" value="ECO:0007669"/>
    <property type="project" value="TreeGrafter"/>
</dbReference>
<evidence type="ECO:0000313" key="7">
    <source>
        <dbReference type="EMBL" id="JAG83898.1"/>
    </source>
</evidence>